<sequence length="324" mass="35962">MAQLHAGKATTRYQVTGECANRFAPTSSATMRRGRRRRREEEAREGGERRRKREADDTRAGTSRRQLLSGCQAPHISSRQEGGATKDSCAKPDGALEDGRGQQRSEFGFLHPAPPPSCVTTMTAEATMSRYNNWMARPRGYRYGSWLTFYGCGAHVVGFSTANWLTSSRSDCLGLWSYCNRSSCWQISTQDSPDWIESTRVLDCIGVGLTALWVLIGCPCDCLKSQQQRYRRLTRLEEIVAILSGCFGLLAAGMLTIWFQEGQALGRLQPQLVLLARAGRSMWMLAGRSRGGCHALVVQHRPQAGDEVQQTSGAVRSGWDHLPQ</sequence>
<feature type="compositionally biased region" description="Basic and acidic residues" evidence="1">
    <location>
        <begin position="39"/>
        <end position="59"/>
    </location>
</feature>
<organism evidence="3 4">
    <name type="scientific">Pomacea canaliculata</name>
    <name type="common">Golden apple snail</name>
    <dbReference type="NCBI Taxonomy" id="400727"/>
    <lineage>
        <taxon>Eukaryota</taxon>
        <taxon>Metazoa</taxon>
        <taxon>Spiralia</taxon>
        <taxon>Lophotrochozoa</taxon>
        <taxon>Mollusca</taxon>
        <taxon>Gastropoda</taxon>
        <taxon>Caenogastropoda</taxon>
        <taxon>Architaenioglossa</taxon>
        <taxon>Ampullarioidea</taxon>
        <taxon>Ampullariidae</taxon>
        <taxon>Pomacea</taxon>
    </lineage>
</organism>
<evidence type="ECO:0000313" key="3">
    <source>
        <dbReference type="EMBL" id="PVD37890.1"/>
    </source>
</evidence>
<evidence type="ECO:0000313" key="4">
    <source>
        <dbReference type="Proteomes" id="UP000245119"/>
    </source>
</evidence>
<keyword evidence="2" id="KW-0812">Transmembrane</keyword>
<dbReference type="Proteomes" id="UP000245119">
    <property type="component" value="Linkage Group LG1"/>
</dbReference>
<comment type="caution">
    <text evidence="3">The sequence shown here is derived from an EMBL/GenBank/DDBJ whole genome shotgun (WGS) entry which is preliminary data.</text>
</comment>
<keyword evidence="2" id="KW-1133">Transmembrane helix</keyword>
<protein>
    <recommendedName>
        <fullName evidence="5">Claudin</fullName>
    </recommendedName>
</protein>
<feature type="transmembrane region" description="Helical" evidence="2">
    <location>
        <begin position="239"/>
        <end position="259"/>
    </location>
</feature>
<feature type="region of interest" description="Disordered" evidence="1">
    <location>
        <begin position="1"/>
        <end position="112"/>
    </location>
</feature>
<keyword evidence="2" id="KW-0472">Membrane</keyword>
<evidence type="ECO:0000256" key="2">
    <source>
        <dbReference type="SAM" id="Phobius"/>
    </source>
</evidence>
<feature type="region of interest" description="Disordered" evidence="1">
    <location>
        <begin position="304"/>
        <end position="324"/>
    </location>
</feature>
<dbReference type="EMBL" id="PZQS01000001">
    <property type="protein sequence ID" value="PVD37890.1"/>
    <property type="molecule type" value="Genomic_DNA"/>
</dbReference>
<keyword evidence="4" id="KW-1185">Reference proteome</keyword>
<evidence type="ECO:0000256" key="1">
    <source>
        <dbReference type="SAM" id="MobiDB-lite"/>
    </source>
</evidence>
<accession>A0A2T7PWW8</accession>
<reference evidence="3 4" key="1">
    <citation type="submission" date="2018-04" db="EMBL/GenBank/DDBJ databases">
        <title>The genome of golden apple snail Pomacea canaliculata provides insight into stress tolerance and invasive adaptation.</title>
        <authorList>
            <person name="Liu C."/>
            <person name="Liu B."/>
            <person name="Ren Y."/>
            <person name="Zhang Y."/>
            <person name="Wang H."/>
            <person name="Li S."/>
            <person name="Jiang F."/>
            <person name="Yin L."/>
            <person name="Zhang G."/>
            <person name="Qian W."/>
            <person name="Fan W."/>
        </authorList>
    </citation>
    <scope>NUCLEOTIDE SEQUENCE [LARGE SCALE GENOMIC DNA]</scope>
    <source>
        <strain evidence="3">SZHN2017</strain>
        <tissue evidence="3">Muscle</tissue>
    </source>
</reference>
<dbReference type="Gene3D" id="1.20.140.150">
    <property type="match status" value="1"/>
</dbReference>
<gene>
    <name evidence="3" type="ORF">C0Q70_00492</name>
</gene>
<proteinExistence type="predicted"/>
<name>A0A2T7PWW8_POMCA</name>
<evidence type="ECO:0008006" key="5">
    <source>
        <dbReference type="Google" id="ProtNLM"/>
    </source>
</evidence>
<dbReference type="AlphaFoldDB" id="A0A2T7PWW8"/>